<reference evidence="1" key="1">
    <citation type="submission" date="2021-03" db="EMBL/GenBank/DDBJ databases">
        <authorList>
            <person name="Tagirdzhanova G."/>
        </authorList>
    </citation>
    <scope>NUCLEOTIDE SEQUENCE</scope>
</reference>
<accession>A0A8H3FY81</accession>
<dbReference type="Pfam" id="PF06966">
    <property type="entry name" value="DUF1295"/>
    <property type="match status" value="1"/>
</dbReference>
<dbReference type="EMBL" id="CAJPDT010000076">
    <property type="protein sequence ID" value="CAF9934451.1"/>
    <property type="molecule type" value="Genomic_DNA"/>
</dbReference>
<protein>
    <recommendedName>
        <fullName evidence="3">Steroid 5-alpha reductase C-terminal domain-containing protein</fullName>
    </recommendedName>
</protein>
<dbReference type="PROSITE" id="PS50244">
    <property type="entry name" value="S5A_REDUCTASE"/>
    <property type="match status" value="1"/>
</dbReference>
<keyword evidence="2" id="KW-1185">Reference proteome</keyword>
<organism evidence="1 2">
    <name type="scientific">Imshaugia aleurites</name>
    <dbReference type="NCBI Taxonomy" id="172621"/>
    <lineage>
        <taxon>Eukaryota</taxon>
        <taxon>Fungi</taxon>
        <taxon>Dikarya</taxon>
        <taxon>Ascomycota</taxon>
        <taxon>Pezizomycotina</taxon>
        <taxon>Lecanoromycetes</taxon>
        <taxon>OSLEUM clade</taxon>
        <taxon>Lecanoromycetidae</taxon>
        <taxon>Lecanorales</taxon>
        <taxon>Lecanorineae</taxon>
        <taxon>Parmeliaceae</taxon>
        <taxon>Imshaugia</taxon>
    </lineage>
</organism>
<dbReference type="AlphaFoldDB" id="A0A8H3FY81"/>
<dbReference type="Proteomes" id="UP000664534">
    <property type="component" value="Unassembled WGS sequence"/>
</dbReference>
<sequence length="268" mass="29226">MPREPKDWANQSREKKTSPLGTSIFIGLRAADTVLQYSILQRGWGSQLIQTLGGSAVPFATPRDPALAYFGLGPYPAILSALALGSGTKHVAWILGISEQAMTPPAALMIGTFNTVLNTLNTMFSLWTITSAAPQMATQSASIKDVILSSPTLMLGLGLYTVGIVTEFASEVDRKNFKDKPENKGKAYGGGLWSWATNINYGGYTLWRAGYAVSAAGLPWGLATGAFFFYHFATRAIPSLDKYCTDKYGEQWTDIKKRVPYKLLPFIY</sequence>
<dbReference type="GO" id="GO:0016020">
    <property type="term" value="C:membrane"/>
    <property type="evidence" value="ECO:0007669"/>
    <property type="project" value="TreeGrafter"/>
</dbReference>
<dbReference type="Gene3D" id="1.20.120.1630">
    <property type="match status" value="1"/>
</dbReference>
<dbReference type="InterPro" id="IPR010721">
    <property type="entry name" value="UstE-like"/>
</dbReference>
<evidence type="ECO:0008006" key="3">
    <source>
        <dbReference type="Google" id="ProtNLM"/>
    </source>
</evidence>
<comment type="caution">
    <text evidence="1">The sequence shown here is derived from an EMBL/GenBank/DDBJ whole genome shotgun (WGS) entry which is preliminary data.</text>
</comment>
<evidence type="ECO:0000313" key="1">
    <source>
        <dbReference type="EMBL" id="CAF9934451.1"/>
    </source>
</evidence>
<name>A0A8H3FY81_9LECA</name>
<proteinExistence type="predicted"/>
<evidence type="ECO:0000313" key="2">
    <source>
        <dbReference type="Proteomes" id="UP000664534"/>
    </source>
</evidence>
<dbReference type="OrthoDB" id="67965at2759"/>
<dbReference type="PANTHER" id="PTHR32251">
    <property type="entry name" value="3-OXO-5-ALPHA-STEROID 4-DEHYDROGENASE"/>
    <property type="match status" value="1"/>
</dbReference>
<gene>
    <name evidence="1" type="ORF">IMSHALPRED_009724</name>
</gene>
<dbReference type="PANTHER" id="PTHR32251:SF15">
    <property type="entry name" value="3-OXO-5-ALPHA-STEROID 4-DEHYDROGENASE (DUF1295)"/>
    <property type="match status" value="1"/>
</dbReference>